<keyword evidence="2" id="KW-1185">Reference proteome</keyword>
<reference evidence="1 2" key="1">
    <citation type="submission" date="2024-09" db="EMBL/GenBank/DDBJ databases">
        <authorList>
            <person name="Sun Q."/>
            <person name="Mori K."/>
        </authorList>
    </citation>
    <scope>NUCLEOTIDE SEQUENCE [LARGE SCALE GENOMIC DNA]</scope>
    <source>
        <strain evidence="1 2">NCAIM B.02610</strain>
    </source>
</reference>
<sequence length="46" mass="5737">MTFHFILFTITIKKRKYSGLDLERVLEQQKLEQERQEQIARIQNWE</sequence>
<gene>
    <name evidence="1" type="ORF">ACFFHM_24930</name>
</gene>
<dbReference type="InterPro" id="IPR012655">
    <property type="entry name" value="YrzI"/>
</dbReference>
<dbReference type="RefSeq" id="WP_335961453.1">
    <property type="nucleotide sequence ID" value="NZ_JAXBLX010000017.1"/>
</dbReference>
<comment type="caution">
    <text evidence="1">The sequence shown here is derived from an EMBL/GenBank/DDBJ whole genome shotgun (WGS) entry which is preliminary data.</text>
</comment>
<dbReference type="EMBL" id="JBHLUX010000095">
    <property type="protein sequence ID" value="MFC0473664.1"/>
    <property type="molecule type" value="Genomic_DNA"/>
</dbReference>
<dbReference type="Pfam" id="PF09501">
    <property type="entry name" value="Bac_small_YrzI"/>
    <property type="match status" value="1"/>
</dbReference>
<evidence type="ECO:0000313" key="2">
    <source>
        <dbReference type="Proteomes" id="UP001589838"/>
    </source>
</evidence>
<name>A0ABV6KJZ6_9BACI</name>
<protein>
    <submittedName>
        <fullName evidence="1">YrzI family small protein</fullName>
    </submittedName>
</protein>
<dbReference type="Proteomes" id="UP001589838">
    <property type="component" value="Unassembled WGS sequence"/>
</dbReference>
<organism evidence="1 2">
    <name type="scientific">Halalkalibacter kiskunsagensis</name>
    <dbReference type="NCBI Taxonomy" id="1548599"/>
    <lineage>
        <taxon>Bacteria</taxon>
        <taxon>Bacillati</taxon>
        <taxon>Bacillota</taxon>
        <taxon>Bacilli</taxon>
        <taxon>Bacillales</taxon>
        <taxon>Bacillaceae</taxon>
        <taxon>Halalkalibacter</taxon>
    </lineage>
</organism>
<evidence type="ECO:0000313" key="1">
    <source>
        <dbReference type="EMBL" id="MFC0473664.1"/>
    </source>
</evidence>
<proteinExistence type="predicted"/>
<accession>A0ABV6KJZ6</accession>